<feature type="compositionally biased region" description="Polar residues" evidence="1">
    <location>
        <begin position="40"/>
        <end position="49"/>
    </location>
</feature>
<proteinExistence type="predicted"/>
<dbReference type="AlphaFoldDB" id="A0AA90NQ37"/>
<evidence type="ECO:0000256" key="1">
    <source>
        <dbReference type="SAM" id="MobiDB-lite"/>
    </source>
</evidence>
<protein>
    <submittedName>
        <fullName evidence="2">Uncharacterized protein</fullName>
    </submittedName>
</protein>
<gene>
    <name evidence="2" type="ORF">QS748_04320</name>
</gene>
<dbReference type="EMBL" id="JASXSV010000004">
    <property type="protein sequence ID" value="MDP0588439.1"/>
    <property type="molecule type" value="Genomic_DNA"/>
</dbReference>
<sequence length="383" mass="43804">MPESISTLNIEDPNENKTPGSYTGLKFTPLQDDVEPNLQLKENTNIENSSPKDHAVSSTRGYTTSDAGDLEPLYQLSIRSPDGKTAFQMIHTKAELIDTSKDLDRTELEFFFANVRLEPSKVWTDRLKNNLRKNTYIQKIAVFAKSNDQETEAKFLVRLKNDYQCIKSTMNLCTLNHPDRRCKQSFIIPSIHTTTHLKTQDSAASKTSRCFYISGSYSKFNEEYLRSRYSIISPETQSINLETQSLRHPFSILPYSEDVDATCEKQHGEKLFDTQKNYLAITQMACIRTNWNPYSNLSEFSCPIDDDYDDVVTDGTNTTHQQIIGTDYTTTAGQYKLIDTDLIEKNTKCLCTFSPVISIIFFLNLDPNIEKDRLSAIHFLDKH</sequence>
<feature type="region of interest" description="Disordered" evidence="1">
    <location>
        <begin position="1"/>
        <end position="64"/>
    </location>
</feature>
<dbReference type="Proteomes" id="UP001178148">
    <property type="component" value="Unassembled WGS sequence"/>
</dbReference>
<organism evidence="2 3">
    <name type="scientific">Candidatus Endonucleibacter bathymodioli</name>
    <dbReference type="NCBI Taxonomy" id="539814"/>
    <lineage>
        <taxon>Bacteria</taxon>
        <taxon>Pseudomonadati</taxon>
        <taxon>Pseudomonadota</taxon>
        <taxon>Gammaproteobacteria</taxon>
        <taxon>Oceanospirillales</taxon>
        <taxon>Endozoicomonadaceae</taxon>
        <taxon>Candidatus Endonucleibacter</taxon>
    </lineage>
</organism>
<evidence type="ECO:0000313" key="2">
    <source>
        <dbReference type="EMBL" id="MDP0588439.1"/>
    </source>
</evidence>
<evidence type="ECO:0000313" key="3">
    <source>
        <dbReference type="Proteomes" id="UP001178148"/>
    </source>
</evidence>
<accession>A0AA90NQ37</accession>
<keyword evidence="3" id="KW-1185">Reference proteome</keyword>
<name>A0AA90NQ37_9GAMM</name>
<comment type="caution">
    <text evidence="2">The sequence shown here is derived from an EMBL/GenBank/DDBJ whole genome shotgun (WGS) entry which is preliminary data.</text>
</comment>
<reference evidence="2 3" key="1">
    <citation type="journal article" date="2023" name="bioRxiv">
        <title>An intranuclear bacterial parasite of deep-sea mussels expresses apoptosis inhibitors acquired from its host.</title>
        <authorList>
            <person name="Gonzalez Porras M.A."/>
            <person name="Assie A."/>
            <person name="Tietjen M."/>
            <person name="Violette M."/>
            <person name="Kleiner M."/>
            <person name="Gruber-Vodicka H."/>
            <person name="Dubilier N."/>
            <person name="Leisch N."/>
        </authorList>
    </citation>
    <scope>NUCLEOTIDE SEQUENCE [LARGE SCALE GENOMIC DNA]</scope>
    <source>
        <strain evidence="2">IAP13</strain>
    </source>
</reference>